<dbReference type="PROSITE" id="PS50213">
    <property type="entry name" value="FAS1"/>
    <property type="match status" value="2"/>
</dbReference>
<gene>
    <name evidence="4" type="ORF">G2W53_035526</name>
</gene>
<accession>A0A834SSY6</accession>
<keyword evidence="5" id="KW-1185">Reference proteome</keyword>
<proteinExistence type="inferred from homology"/>
<dbReference type="Gene3D" id="2.30.180.10">
    <property type="entry name" value="FAS1 domain"/>
    <property type="match status" value="2"/>
</dbReference>
<dbReference type="PANTHER" id="PTHR33985">
    <property type="entry name" value="OS02G0491300 PROTEIN-RELATED"/>
    <property type="match status" value="1"/>
</dbReference>
<evidence type="ECO:0000313" key="5">
    <source>
        <dbReference type="Proteomes" id="UP000634136"/>
    </source>
</evidence>
<reference evidence="4" key="1">
    <citation type="submission" date="2020-09" db="EMBL/GenBank/DDBJ databases">
        <title>Genome-Enabled Discovery of Anthraquinone Biosynthesis in Senna tora.</title>
        <authorList>
            <person name="Kang S.-H."/>
            <person name="Pandey R.P."/>
            <person name="Lee C.-M."/>
            <person name="Sim J.-S."/>
            <person name="Jeong J.-T."/>
            <person name="Choi B.-S."/>
            <person name="Jung M."/>
            <person name="Ginzburg D."/>
            <person name="Zhao K."/>
            <person name="Won S.Y."/>
            <person name="Oh T.-J."/>
            <person name="Yu Y."/>
            <person name="Kim N.-H."/>
            <person name="Lee O.R."/>
            <person name="Lee T.-H."/>
            <person name="Bashyal P."/>
            <person name="Kim T.-S."/>
            <person name="Lee W.-H."/>
            <person name="Kawkins C."/>
            <person name="Kim C.-K."/>
            <person name="Kim J.S."/>
            <person name="Ahn B.O."/>
            <person name="Rhee S.Y."/>
            <person name="Sohng J.K."/>
        </authorList>
    </citation>
    <scope>NUCLEOTIDE SEQUENCE</scope>
    <source>
        <tissue evidence="4">Leaf</tissue>
    </source>
</reference>
<name>A0A834SSY6_9FABA</name>
<comment type="caution">
    <text evidence="4">The sequence shown here is derived from an EMBL/GenBank/DDBJ whole genome shotgun (WGS) entry which is preliminary data.</text>
</comment>
<feature type="domain" description="FAS1" evidence="3">
    <location>
        <begin position="12"/>
        <end position="156"/>
    </location>
</feature>
<dbReference type="SMART" id="SM00554">
    <property type="entry name" value="FAS1"/>
    <property type="match status" value="2"/>
</dbReference>
<dbReference type="SUPFAM" id="SSF82153">
    <property type="entry name" value="FAS1 domain"/>
    <property type="match status" value="2"/>
</dbReference>
<evidence type="ECO:0000256" key="1">
    <source>
        <dbReference type="ARBA" id="ARBA00007843"/>
    </source>
</evidence>
<dbReference type="EMBL" id="JAAIUW010000011">
    <property type="protein sequence ID" value="KAF7808783.1"/>
    <property type="molecule type" value="Genomic_DNA"/>
</dbReference>
<evidence type="ECO:0000259" key="3">
    <source>
        <dbReference type="PROSITE" id="PS50213"/>
    </source>
</evidence>
<dbReference type="OrthoDB" id="1893649at2759"/>
<dbReference type="InterPro" id="IPR052806">
    <property type="entry name" value="Fasciclin-like_AGP"/>
</dbReference>
<dbReference type="InterPro" id="IPR036378">
    <property type="entry name" value="FAS1_dom_sf"/>
</dbReference>
<feature type="domain" description="FAS1" evidence="3">
    <location>
        <begin position="178"/>
        <end position="317"/>
    </location>
</feature>
<feature type="chain" id="PRO_5032482703" evidence="2">
    <location>
        <begin position="21"/>
        <end position="361"/>
    </location>
</feature>
<dbReference type="AlphaFoldDB" id="A0A834SSY6"/>
<dbReference type="Pfam" id="PF02469">
    <property type="entry name" value="Fasciclin"/>
    <property type="match status" value="2"/>
</dbReference>
<comment type="similarity">
    <text evidence="1">Belongs to the fasciclin-like AGP family.</text>
</comment>
<dbReference type="PANTHER" id="PTHR33985:SF17">
    <property type="entry name" value="FASCICLIN-LIKE ARABINOGALACTAN PROTEIN 20"/>
    <property type="match status" value="1"/>
</dbReference>
<keyword evidence="2" id="KW-0732">Signal</keyword>
<feature type="signal peptide" evidence="2">
    <location>
        <begin position="1"/>
        <end position="20"/>
    </location>
</feature>
<dbReference type="InterPro" id="IPR000782">
    <property type="entry name" value="FAS1_domain"/>
</dbReference>
<evidence type="ECO:0000313" key="4">
    <source>
        <dbReference type="EMBL" id="KAF7808783.1"/>
    </source>
</evidence>
<evidence type="ECO:0000256" key="2">
    <source>
        <dbReference type="SAM" id="SignalP"/>
    </source>
</evidence>
<sequence length="361" mass="39722">MASSLFFFFFFLSLILLSLSSSLPSSLILDAAEILSSSGYQTMALNLELASQTLHPLTPSLTIFAPSDLAFKKIDHLPLSLLQYHLLPHAFSLQSLSSLPFGAKIATLLPGQPLTVTKSHSDGSVSANNVTIEGPPVFDDGNLVIFGIEKLFDLYFQAPASRTLGGNSNPTRCISMTRSNDGVWFSGGSSFDEACETLRSKGCSVMASFLEMQFLGLRDRPQLTVFAPVDEAMAVNHTGRLRKYSSILRRHVVPCKILWSDLVGLDNGTVLRTYERGFGINVTKSGDDELQLNGVGVVFPELYFNDWLVVHGLQEVLVSVSKGREEEAKNSSSKVQEVIEPKQHVEEEEYPASHYHFSVFH</sequence>
<dbReference type="Proteomes" id="UP000634136">
    <property type="component" value="Unassembled WGS sequence"/>
</dbReference>
<organism evidence="4 5">
    <name type="scientific">Senna tora</name>
    <dbReference type="NCBI Taxonomy" id="362788"/>
    <lineage>
        <taxon>Eukaryota</taxon>
        <taxon>Viridiplantae</taxon>
        <taxon>Streptophyta</taxon>
        <taxon>Embryophyta</taxon>
        <taxon>Tracheophyta</taxon>
        <taxon>Spermatophyta</taxon>
        <taxon>Magnoliopsida</taxon>
        <taxon>eudicotyledons</taxon>
        <taxon>Gunneridae</taxon>
        <taxon>Pentapetalae</taxon>
        <taxon>rosids</taxon>
        <taxon>fabids</taxon>
        <taxon>Fabales</taxon>
        <taxon>Fabaceae</taxon>
        <taxon>Caesalpinioideae</taxon>
        <taxon>Cassia clade</taxon>
        <taxon>Senna</taxon>
    </lineage>
</organism>
<protein>
    <submittedName>
        <fullName evidence="4">Putative fasciclin-like arabinogalactan protein 20</fullName>
    </submittedName>
</protein>